<dbReference type="SUPFAM" id="SSF110069">
    <property type="entry name" value="ApaG-like"/>
    <property type="match status" value="1"/>
</dbReference>
<dbReference type="Gene3D" id="2.60.40.1470">
    <property type="entry name" value="ApaG domain"/>
    <property type="match status" value="1"/>
</dbReference>
<dbReference type="AlphaFoldDB" id="A0A6B3NS30"/>
<proteinExistence type="inferred from homology"/>
<dbReference type="PANTHER" id="PTHR14289:SF16">
    <property type="entry name" value="POLYMERASE DELTA-INTERACTING PROTEIN 2"/>
    <property type="match status" value="1"/>
</dbReference>
<feature type="domain" description="ApaG" evidence="3">
    <location>
        <begin position="2"/>
        <end position="126"/>
    </location>
</feature>
<dbReference type="RefSeq" id="WP_163945740.1">
    <property type="nucleotide sequence ID" value="NZ_JAAHBU010000170.1"/>
</dbReference>
<dbReference type="EMBL" id="JAAHBU010000170">
    <property type="protein sequence ID" value="NER64716.1"/>
    <property type="molecule type" value="Genomic_DNA"/>
</dbReference>
<protein>
    <recommendedName>
        <fullName evidence="1 2">Protein ApaG</fullName>
    </recommendedName>
</protein>
<dbReference type="Proteomes" id="UP000480410">
    <property type="component" value="Unassembled WGS sequence"/>
</dbReference>
<evidence type="ECO:0000259" key="3">
    <source>
        <dbReference type="PROSITE" id="PS51087"/>
    </source>
</evidence>
<evidence type="ECO:0000313" key="4">
    <source>
        <dbReference type="EMBL" id="NER59791.1"/>
    </source>
</evidence>
<sequence length="126" mass="13800">MSDPRYQIDVSVVTRFLNEQSDPDNDRFAFAYTVTVKNTGSVPAKLMSRHWLITNGNGQVEEVRGPGVIGQQPLIEPGDSHTYSSGAVLSTKVGTMQGSYQMFAEDGIRFDAPIKPFRLAVPGSLH</sequence>
<name>A0A6B3NS30_9PSED</name>
<dbReference type="Proteomes" id="UP000482634">
    <property type="component" value="Unassembled WGS sequence"/>
</dbReference>
<reference evidence="6 7" key="1">
    <citation type="submission" date="2020-02" db="EMBL/GenBank/DDBJ databases">
        <title>Broccoli isolated Pseudomonas sp.</title>
        <authorList>
            <person name="Fujikawa T."/>
            <person name="Sawada H."/>
        </authorList>
    </citation>
    <scope>NUCLEOTIDE SEQUENCE [LARGE SCALE GENOMIC DNA]</scope>
    <source>
        <strain evidence="5 7">MAFF212427</strain>
        <strain evidence="4 6">MAFF212428</strain>
    </source>
</reference>
<evidence type="ECO:0000313" key="5">
    <source>
        <dbReference type="EMBL" id="NER64716.1"/>
    </source>
</evidence>
<dbReference type="InterPro" id="IPR007474">
    <property type="entry name" value="ApaG_domain"/>
</dbReference>
<comment type="caution">
    <text evidence="5">The sequence shown here is derived from an EMBL/GenBank/DDBJ whole genome shotgun (WGS) entry which is preliminary data.</text>
</comment>
<dbReference type="PROSITE" id="PS51087">
    <property type="entry name" value="APAG"/>
    <property type="match status" value="1"/>
</dbReference>
<dbReference type="GO" id="GO:0070987">
    <property type="term" value="P:error-free translesion synthesis"/>
    <property type="evidence" value="ECO:0007669"/>
    <property type="project" value="TreeGrafter"/>
</dbReference>
<evidence type="ECO:0000256" key="1">
    <source>
        <dbReference type="ARBA" id="ARBA00017693"/>
    </source>
</evidence>
<organism evidence="5 7">
    <name type="scientific">Pseudomonas brassicae</name>
    <dbReference type="NCBI Taxonomy" id="2708063"/>
    <lineage>
        <taxon>Bacteria</taxon>
        <taxon>Pseudomonadati</taxon>
        <taxon>Pseudomonadota</taxon>
        <taxon>Gammaproteobacteria</taxon>
        <taxon>Pseudomonadales</taxon>
        <taxon>Pseudomonadaceae</taxon>
        <taxon>Pseudomonas</taxon>
    </lineage>
</organism>
<evidence type="ECO:0000256" key="2">
    <source>
        <dbReference type="HAMAP-Rule" id="MF_00791"/>
    </source>
</evidence>
<gene>
    <name evidence="2 5" type="primary">apaG</name>
    <name evidence="4" type="ORF">G3435_06945</name>
    <name evidence="5" type="ORF">G3436_13575</name>
</gene>
<dbReference type="Pfam" id="PF04379">
    <property type="entry name" value="DUF525"/>
    <property type="match status" value="1"/>
</dbReference>
<dbReference type="InterPro" id="IPR036767">
    <property type="entry name" value="ApaG_sf"/>
</dbReference>
<dbReference type="HAMAP" id="MF_00791">
    <property type="entry name" value="ApaG"/>
    <property type="match status" value="1"/>
</dbReference>
<keyword evidence="7" id="KW-1185">Reference proteome</keyword>
<evidence type="ECO:0000313" key="7">
    <source>
        <dbReference type="Proteomes" id="UP000482634"/>
    </source>
</evidence>
<dbReference type="NCBIfam" id="NF003967">
    <property type="entry name" value="PRK05461.1"/>
    <property type="match status" value="1"/>
</dbReference>
<dbReference type="InterPro" id="IPR023065">
    <property type="entry name" value="Uncharacterised_ApaG"/>
</dbReference>
<evidence type="ECO:0000313" key="6">
    <source>
        <dbReference type="Proteomes" id="UP000480410"/>
    </source>
</evidence>
<accession>A0A6B3NS30</accession>
<dbReference type="EMBL" id="JAAHBV010000126">
    <property type="protein sequence ID" value="NER59791.1"/>
    <property type="molecule type" value="Genomic_DNA"/>
</dbReference>
<dbReference type="PANTHER" id="PTHR14289">
    <property type="entry name" value="F-BOX ONLY PROTEIN 3"/>
    <property type="match status" value="1"/>
</dbReference>
<accession>A0A6M0CQH6</accession>